<dbReference type="PROSITE" id="PS50097">
    <property type="entry name" value="BTB"/>
    <property type="match status" value="1"/>
</dbReference>
<dbReference type="Gene3D" id="3.30.710.10">
    <property type="entry name" value="Potassium Channel Kv1.1, Chain A"/>
    <property type="match status" value="1"/>
</dbReference>
<feature type="domain" description="BTB" evidence="3">
    <location>
        <begin position="8"/>
        <end position="67"/>
    </location>
</feature>
<protein>
    <recommendedName>
        <fullName evidence="3">BTB domain-containing protein</fullName>
    </recommendedName>
</protein>
<dbReference type="Pfam" id="PF08005">
    <property type="entry name" value="PHR"/>
    <property type="match status" value="1"/>
</dbReference>
<keyword evidence="5" id="KW-1185">Reference proteome</keyword>
<dbReference type="InterPro" id="IPR000210">
    <property type="entry name" value="BTB/POZ_dom"/>
</dbReference>
<dbReference type="Pfam" id="PF07707">
    <property type="entry name" value="BACK"/>
    <property type="match status" value="1"/>
</dbReference>
<dbReference type="SMART" id="SM00225">
    <property type="entry name" value="BTB"/>
    <property type="match status" value="1"/>
</dbReference>
<dbReference type="InterPro" id="IPR011333">
    <property type="entry name" value="SKP1/BTB/POZ_sf"/>
</dbReference>
<dbReference type="EMBL" id="JBJQND010000012">
    <property type="protein sequence ID" value="KAL3858853.1"/>
    <property type="molecule type" value="Genomic_DNA"/>
</dbReference>
<dbReference type="PANTHER" id="PTHR45774">
    <property type="entry name" value="BTB/POZ DOMAIN-CONTAINING"/>
    <property type="match status" value="1"/>
</dbReference>
<dbReference type="InterPro" id="IPR012983">
    <property type="entry name" value="PHR"/>
</dbReference>
<reference evidence="4 5" key="1">
    <citation type="submission" date="2024-11" db="EMBL/GenBank/DDBJ databases">
        <title>Chromosome-level genome assembly of the freshwater bivalve Anodonta woodiana.</title>
        <authorList>
            <person name="Chen X."/>
        </authorList>
    </citation>
    <scope>NUCLEOTIDE SEQUENCE [LARGE SCALE GENOMIC DNA]</scope>
    <source>
        <strain evidence="4">MN2024</strain>
        <tissue evidence="4">Gills</tissue>
    </source>
</reference>
<evidence type="ECO:0000313" key="4">
    <source>
        <dbReference type="EMBL" id="KAL3858853.1"/>
    </source>
</evidence>
<keyword evidence="2" id="KW-0963">Cytoplasm</keyword>
<organism evidence="4 5">
    <name type="scientific">Sinanodonta woodiana</name>
    <name type="common">Chinese pond mussel</name>
    <name type="synonym">Anodonta woodiana</name>
    <dbReference type="NCBI Taxonomy" id="1069815"/>
    <lineage>
        <taxon>Eukaryota</taxon>
        <taxon>Metazoa</taxon>
        <taxon>Spiralia</taxon>
        <taxon>Lophotrochozoa</taxon>
        <taxon>Mollusca</taxon>
        <taxon>Bivalvia</taxon>
        <taxon>Autobranchia</taxon>
        <taxon>Heteroconchia</taxon>
        <taxon>Palaeoheterodonta</taxon>
        <taxon>Unionida</taxon>
        <taxon>Unionoidea</taxon>
        <taxon>Unionidae</taxon>
        <taxon>Unioninae</taxon>
        <taxon>Sinanodonta</taxon>
    </lineage>
</organism>
<evidence type="ECO:0000256" key="1">
    <source>
        <dbReference type="ARBA" id="ARBA00004496"/>
    </source>
</evidence>
<evidence type="ECO:0000313" key="5">
    <source>
        <dbReference type="Proteomes" id="UP001634394"/>
    </source>
</evidence>
<dbReference type="Gene3D" id="1.25.40.420">
    <property type="match status" value="1"/>
</dbReference>
<dbReference type="Pfam" id="PF00651">
    <property type="entry name" value="BTB"/>
    <property type="match status" value="1"/>
</dbReference>
<dbReference type="InterPro" id="IPR038648">
    <property type="entry name" value="PHR_sf"/>
</dbReference>
<dbReference type="SUPFAM" id="SSF54695">
    <property type="entry name" value="POZ domain"/>
    <property type="match status" value="1"/>
</dbReference>
<dbReference type="SMART" id="SM00875">
    <property type="entry name" value="BACK"/>
    <property type="match status" value="1"/>
</dbReference>
<comment type="subcellular location">
    <subcellularLocation>
        <location evidence="1">Cytoplasm</location>
    </subcellularLocation>
</comment>
<dbReference type="InterPro" id="IPR011705">
    <property type="entry name" value="BACK"/>
</dbReference>
<dbReference type="Proteomes" id="UP001634394">
    <property type="component" value="Unassembled WGS sequence"/>
</dbReference>
<sequence length="479" mass="54084">MFENHVACDVTFFIGKQRQKVTAHKYVLISRSSVFYAMLCGLLQETGPINIPDIEPEVFEQLLRYVYFEAFEPDGDSIMALLYAAKKYAVETLVDKCVSWLKEGISVDNVCSILQQAHAFDEQNLQKKCLEFIMDNGSSVLKHSSFRNLSSECVEIVISQDEHFMKEEEIYEAMKDWAGNECARKSIQPSAENMRQVMGGLKDLIRFSVMDGKYFTDIVAVDNILSDKENVSHFRHFYSSSNLGNTNIQERRERKLSFQEKQRVVRFPNSSVFLSKESVLQAIDFKCSNEVLLHGIVIYEAIPRILVTSGGDLSNSSVIVPSTVVQLLDESNRTIVSMERQIRLTGEELLDVLFDEPVVLKKMWYTITLFISSTVMTRSGVNGAKDVSLGDGQSIEFRDSSLSAGGTNVLSGQIPGLLLSRKSYELFYYSADVTTRSLSIMKSFILVPIVMHELYCILGANLQHLLTPYFAKSGLPTRE</sequence>
<dbReference type="PANTHER" id="PTHR45774:SF3">
    <property type="entry name" value="BTB (POZ) DOMAIN-CONTAINING 2B-RELATED"/>
    <property type="match status" value="1"/>
</dbReference>
<gene>
    <name evidence="4" type="ORF">ACJMK2_009103</name>
</gene>
<evidence type="ECO:0000259" key="3">
    <source>
        <dbReference type="PROSITE" id="PS50097"/>
    </source>
</evidence>
<dbReference type="GO" id="GO:0005737">
    <property type="term" value="C:cytoplasm"/>
    <property type="evidence" value="ECO:0007669"/>
    <property type="project" value="UniProtKB-SubCell"/>
</dbReference>
<accession>A0ABD3VE74</accession>
<evidence type="ECO:0000256" key="2">
    <source>
        <dbReference type="ARBA" id="ARBA00022490"/>
    </source>
</evidence>
<dbReference type="AlphaFoldDB" id="A0ABD3VE74"/>
<proteinExistence type="predicted"/>
<dbReference type="Gene3D" id="2.60.120.820">
    <property type="entry name" value="PHR domain"/>
    <property type="match status" value="1"/>
</dbReference>
<name>A0ABD3VE74_SINWO</name>
<comment type="caution">
    <text evidence="4">The sequence shown here is derived from an EMBL/GenBank/DDBJ whole genome shotgun (WGS) entry which is preliminary data.</text>
</comment>